<evidence type="ECO:0000313" key="1">
    <source>
        <dbReference type="EMBL" id="GBM07925.1"/>
    </source>
</evidence>
<dbReference type="Proteomes" id="UP000499080">
    <property type="component" value="Unassembled WGS sequence"/>
</dbReference>
<gene>
    <name evidence="1" type="ORF">AVEN_227221_1</name>
</gene>
<proteinExistence type="predicted"/>
<accession>A0A4Y2CXA2</accession>
<protein>
    <submittedName>
        <fullName evidence="1">Uncharacterized protein</fullName>
    </submittedName>
</protein>
<reference evidence="1 2" key="1">
    <citation type="journal article" date="2019" name="Sci. Rep.">
        <title>Orb-weaving spider Araneus ventricosus genome elucidates the spidroin gene catalogue.</title>
        <authorList>
            <person name="Kono N."/>
            <person name="Nakamura H."/>
            <person name="Ohtoshi R."/>
            <person name="Moran D.A.P."/>
            <person name="Shinohara A."/>
            <person name="Yoshida Y."/>
            <person name="Fujiwara M."/>
            <person name="Mori M."/>
            <person name="Tomita M."/>
            <person name="Arakawa K."/>
        </authorList>
    </citation>
    <scope>NUCLEOTIDE SEQUENCE [LARGE SCALE GENOMIC DNA]</scope>
</reference>
<dbReference type="AlphaFoldDB" id="A0A4Y2CXA2"/>
<organism evidence="1 2">
    <name type="scientific">Araneus ventricosus</name>
    <name type="common">Orbweaver spider</name>
    <name type="synonym">Epeira ventricosa</name>
    <dbReference type="NCBI Taxonomy" id="182803"/>
    <lineage>
        <taxon>Eukaryota</taxon>
        <taxon>Metazoa</taxon>
        <taxon>Ecdysozoa</taxon>
        <taxon>Arthropoda</taxon>
        <taxon>Chelicerata</taxon>
        <taxon>Arachnida</taxon>
        <taxon>Araneae</taxon>
        <taxon>Araneomorphae</taxon>
        <taxon>Entelegynae</taxon>
        <taxon>Araneoidea</taxon>
        <taxon>Araneidae</taxon>
        <taxon>Araneus</taxon>
    </lineage>
</organism>
<comment type="caution">
    <text evidence="1">The sequence shown here is derived from an EMBL/GenBank/DDBJ whole genome shotgun (WGS) entry which is preliminary data.</text>
</comment>
<name>A0A4Y2CXA2_ARAVE</name>
<dbReference type="EMBL" id="BGPR01240514">
    <property type="protein sequence ID" value="GBM07925.1"/>
    <property type="molecule type" value="Genomic_DNA"/>
</dbReference>
<keyword evidence="2" id="KW-1185">Reference proteome</keyword>
<sequence>MTAEKFLSCLIKAIQSGQEIPLDAAFIVDVIVIQRPVGGGGKGHHRAINIATDRLRKKSVLSIMPEETAICCAKAILLALASKESPTELKSLCDARNTVLERRAIKLHNDVGIPLGPCGVNPLTPSGPQNLTTFVYGGFVDIWIREMDSSAFSPFLLTVGGRKRTGA</sequence>
<evidence type="ECO:0000313" key="2">
    <source>
        <dbReference type="Proteomes" id="UP000499080"/>
    </source>
</evidence>